<feature type="domain" description="Protein kinase" evidence="5">
    <location>
        <begin position="9"/>
        <end position="321"/>
    </location>
</feature>
<dbReference type="SUPFAM" id="SSF56112">
    <property type="entry name" value="Protein kinase-like (PK-like)"/>
    <property type="match status" value="1"/>
</dbReference>
<gene>
    <name evidence="6" type="ORF">SAMN05192563_1003234</name>
</gene>
<dbReference type="PANTHER" id="PTHR43289:SF6">
    <property type="entry name" value="SERINE_THREONINE-PROTEIN KINASE NEKL-3"/>
    <property type="match status" value="1"/>
</dbReference>
<dbReference type="AlphaFoldDB" id="A0A1I7AB85"/>
<keyword evidence="3 6" id="KW-0418">Kinase</keyword>
<evidence type="ECO:0000256" key="2">
    <source>
        <dbReference type="ARBA" id="ARBA00022741"/>
    </source>
</evidence>
<dbReference type="InterPro" id="IPR011009">
    <property type="entry name" value="Kinase-like_dom_sf"/>
</dbReference>
<dbReference type="SMART" id="SM00220">
    <property type="entry name" value="S_TKc"/>
    <property type="match status" value="1"/>
</dbReference>
<proteinExistence type="predicted"/>
<evidence type="ECO:0000313" key="7">
    <source>
        <dbReference type="Proteomes" id="UP000198844"/>
    </source>
</evidence>
<evidence type="ECO:0000256" key="3">
    <source>
        <dbReference type="ARBA" id="ARBA00022777"/>
    </source>
</evidence>
<organism evidence="6 7">
    <name type="scientific">Paraburkholderia aspalathi</name>
    <dbReference type="NCBI Taxonomy" id="1324617"/>
    <lineage>
        <taxon>Bacteria</taxon>
        <taxon>Pseudomonadati</taxon>
        <taxon>Pseudomonadota</taxon>
        <taxon>Betaproteobacteria</taxon>
        <taxon>Burkholderiales</taxon>
        <taxon>Burkholderiaceae</taxon>
        <taxon>Paraburkholderia</taxon>
    </lineage>
</organism>
<dbReference type="GO" id="GO:0005524">
    <property type="term" value="F:ATP binding"/>
    <property type="evidence" value="ECO:0007669"/>
    <property type="project" value="UniProtKB-KW"/>
</dbReference>
<dbReference type="OrthoDB" id="9758570at2"/>
<reference evidence="6 7" key="1">
    <citation type="submission" date="2016-10" db="EMBL/GenBank/DDBJ databases">
        <authorList>
            <person name="de Groot N.N."/>
        </authorList>
    </citation>
    <scope>NUCLEOTIDE SEQUENCE [LARGE SCALE GENOMIC DNA]</scope>
    <source>
        <strain evidence="6 7">LMG 27731</strain>
    </source>
</reference>
<dbReference type="InterPro" id="IPR000719">
    <property type="entry name" value="Prot_kinase_dom"/>
</dbReference>
<dbReference type="Pfam" id="PF00069">
    <property type="entry name" value="Pkinase"/>
    <property type="match status" value="1"/>
</dbReference>
<dbReference type="Proteomes" id="UP000198844">
    <property type="component" value="Unassembled WGS sequence"/>
</dbReference>
<dbReference type="EMBL" id="FPBH01000003">
    <property type="protein sequence ID" value="SFT72181.1"/>
    <property type="molecule type" value="Genomic_DNA"/>
</dbReference>
<keyword evidence="1" id="KW-0808">Transferase</keyword>
<dbReference type="InterPro" id="IPR008271">
    <property type="entry name" value="Ser/Thr_kinase_AS"/>
</dbReference>
<sequence length="506" mass="56465">MATTYGDRWILGGSLGGGGQGDVFHASDRSGQYPDPVALKRLRNRNREDRFIREIEAIQRVDHEHVVKLIDHSPISDDPKQSLYIVMPLAAGGDLSRRVLAYKDSLDSTLIVARQLASALAAAHGAGVVHRDVKPQNVLFRDVGQHALLTDFGICYMHADDRITPVDEAVGPRIFMAPEMEGGRIIDVRPAADVYSLGKLIYYMISGGVLLPREAIHEEPYAQVFAQGGRYHLLRMLLGKMICLEDRRLKSMTEVASELEQIASWEARAQITPLTSTSLDAIKRLQQRELDAQRVIAENQETRRTETEVLGSTQRSLMDWLMVQLQQIRDTAHVDGVFECAVQEATVPGALPYSNQTSMLKALSGIELCVTRPQATFHKIETLQFLLCQVWRPFITVGDQPRKRPMEDAELVFLPYYVRPPLRTPPNLTWGGYLTSTSHRSVRTPGHRGGAALHIHKSFVGQGYTLFHAFRASQWPGVRPDLTVVMGDAFDTFCDYLLQGASSIGN</sequence>
<dbReference type="PANTHER" id="PTHR43289">
    <property type="entry name" value="MITOGEN-ACTIVATED PROTEIN KINASE KINASE KINASE 20-RELATED"/>
    <property type="match status" value="1"/>
</dbReference>
<protein>
    <submittedName>
        <fullName evidence="6">Protein kinase domain-containing protein</fullName>
    </submittedName>
</protein>
<keyword evidence="2" id="KW-0547">Nucleotide-binding</keyword>
<dbReference type="RefSeq" id="WP_093633452.1">
    <property type="nucleotide sequence ID" value="NZ_FPBH01000003.1"/>
</dbReference>
<keyword evidence="4" id="KW-0067">ATP-binding</keyword>
<evidence type="ECO:0000256" key="4">
    <source>
        <dbReference type="ARBA" id="ARBA00022840"/>
    </source>
</evidence>
<dbReference type="Gene3D" id="1.10.510.10">
    <property type="entry name" value="Transferase(Phosphotransferase) domain 1"/>
    <property type="match status" value="1"/>
</dbReference>
<accession>A0A1I7AB85</accession>
<dbReference type="PROSITE" id="PS00108">
    <property type="entry name" value="PROTEIN_KINASE_ST"/>
    <property type="match status" value="1"/>
</dbReference>
<name>A0A1I7AB85_9BURK</name>
<dbReference type="GO" id="GO:0004674">
    <property type="term" value="F:protein serine/threonine kinase activity"/>
    <property type="evidence" value="ECO:0007669"/>
    <property type="project" value="TreeGrafter"/>
</dbReference>
<evidence type="ECO:0000313" key="6">
    <source>
        <dbReference type="EMBL" id="SFT72181.1"/>
    </source>
</evidence>
<evidence type="ECO:0000259" key="5">
    <source>
        <dbReference type="PROSITE" id="PS50011"/>
    </source>
</evidence>
<dbReference type="PROSITE" id="PS50011">
    <property type="entry name" value="PROTEIN_KINASE_DOM"/>
    <property type="match status" value="1"/>
</dbReference>
<evidence type="ECO:0000256" key="1">
    <source>
        <dbReference type="ARBA" id="ARBA00022679"/>
    </source>
</evidence>